<dbReference type="GO" id="GO:0005886">
    <property type="term" value="C:plasma membrane"/>
    <property type="evidence" value="ECO:0007669"/>
    <property type="project" value="UniProtKB-SubCell"/>
</dbReference>
<feature type="transmembrane region" description="Helical" evidence="10">
    <location>
        <begin position="40"/>
        <end position="63"/>
    </location>
</feature>
<evidence type="ECO:0000256" key="11">
    <source>
        <dbReference type="RuleBase" id="RU365097"/>
    </source>
</evidence>
<evidence type="ECO:0000256" key="2">
    <source>
        <dbReference type="ARBA" id="ARBA00004651"/>
    </source>
</evidence>
<evidence type="ECO:0000256" key="10">
    <source>
        <dbReference type="RuleBase" id="RU363032"/>
    </source>
</evidence>
<keyword evidence="8 10" id="KW-1133">Transmembrane helix</keyword>
<reference evidence="13 14" key="1">
    <citation type="submission" date="2018-02" db="EMBL/GenBank/DDBJ databases">
        <title>Reclassifiation of [Polyangium] brachysporum DSM 7029 as Guopingzhaonella breviflexa gen. nov., sp. nov., a member of the family Comamonadaceae.</title>
        <authorList>
            <person name="Tang B."/>
        </authorList>
    </citation>
    <scope>NUCLEOTIDE SEQUENCE [LARGE SCALE GENOMIC DNA]</scope>
    <source>
        <strain evidence="13 14">BCRC 80649</strain>
    </source>
</reference>
<dbReference type="InterPro" id="IPR035906">
    <property type="entry name" value="MetI-like_sf"/>
</dbReference>
<keyword evidence="5" id="KW-1003">Cell membrane</keyword>
<keyword evidence="7 10" id="KW-0812">Transmembrane</keyword>
<protein>
    <recommendedName>
        <fullName evidence="11">Molybdenum transport system permease</fullName>
    </recommendedName>
</protein>
<comment type="subcellular location">
    <subcellularLocation>
        <location evidence="11">Cell inner membrane</location>
        <topology evidence="11">Multi-pass membrane protein</topology>
    </subcellularLocation>
    <subcellularLocation>
        <location evidence="2 10">Cell membrane</location>
        <topology evidence="2 10">Multi-pass membrane protein</topology>
    </subcellularLocation>
</comment>
<dbReference type="OrthoDB" id="9795403at2"/>
<keyword evidence="4 10" id="KW-0813">Transport</keyword>
<dbReference type="Gene3D" id="1.10.3720.10">
    <property type="entry name" value="MetI-like"/>
    <property type="match status" value="1"/>
</dbReference>
<name>A0A2S5SQU3_9BURK</name>
<feature type="transmembrane region" description="Helical" evidence="10">
    <location>
        <begin position="195"/>
        <end position="219"/>
    </location>
</feature>
<keyword evidence="9 10" id="KW-0472">Membrane</keyword>
<comment type="caution">
    <text evidence="13">The sequence shown here is derived from an EMBL/GenBank/DDBJ whole genome shotgun (WGS) entry which is preliminary data.</text>
</comment>
<dbReference type="InterPro" id="IPR000515">
    <property type="entry name" value="MetI-like"/>
</dbReference>
<dbReference type="Pfam" id="PF00528">
    <property type="entry name" value="BPD_transp_1"/>
    <property type="match status" value="1"/>
</dbReference>
<keyword evidence="6 11" id="KW-0500">Molybdenum</keyword>
<feature type="domain" description="ABC transmembrane type-1" evidence="12">
    <location>
        <begin position="6"/>
        <end position="208"/>
    </location>
</feature>
<dbReference type="NCBIfam" id="TIGR02141">
    <property type="entry name" value="modB_ABC"/>
    <property type="match status" value="1"/>
</dbReference>
<feature type="transmembrane region" description="Helical" evidence="10">
    <location>
        <begin position="83"/>
        <end position="103"/>
    </location>
</feature>
<dbReference type="AlphaFoldDB" id="A0A2S5SQU3"/>
<dbReference type="SUPFAM" id="SSF161098">
    <property type="entry name" value="MetI-like"/>
    <property type="match status" value="1"/>
</dbReference>
<evidence type="ECO:0000256" key="6">
    <source>
        <dbReference type="ARBA" id="ARBA00022505"/>
    </source>
</evidence>
<organism evidence="13 14">
    <name type="scientific">Caldimonas caldifontis</name>
    <dbReference type="NCBI Taxonomy" id="1452508"/>
    <lineage>
        <taxon>Bacteria</taxon>
        <taxon>Pseudomonadati</taxon>
        <taxon>Pseudomonadota</taxon>
        <taxon>Betaproteobacteria</taxon>
        <taxon>Burkholderiales</taxon>
        <taxon>Sphaerotilaceae</taxon>
        <taxon>Caldimonas</taxon>
    </lineage>
</organism>
<keyword evidence="11" id="KW-0997">Cell inner membrane</keyword>
<dbReference type="InterPro" id="IPR011867">
    <property type="entry name" value="ModB_ABC"/>
</dbReference>
<comment type="function">
    <text evidence="1 11">Part of the binding-protein-dependent transport system for molybdenum; probably responsible for the translocation of the substrate across the membrane.</text>
</comment>
<comment type="similarity">
    <text evidence="3 11">Belongs to the binding-protein-dependent transport system permease family. CysTW subfamily.</text>
</comment>
<dbReference type="GO" id="GO:0015098">
    <property type="term" value="F:molybdate ion transmembrane transporter activity"/>
    <property type="evidence" value="ECO:0007669"/>
    <property type="project" value="UniProtKB-UniRule"/>
</dbReference>
<feature type="transmembrane region" description="Helical" evidence="10">
    <location>
        <begin position="6"/>
        <end position="28"/>
    </location>
</feature>
<evidence type="ECO:0000256" key="4">
    <source>
        <dbReference type="ARBA" id="ARBA00022448"/>
    </source>
</evidence>
<dbReference type="EMBL" id="PSNX01000016">
    <property type="protein sequence ID" value="PPE65111.1"/>
    <property type="molecule type" value="Genomic_DNA"/>
</dbReference>
<evidence type="ECO:0000256" key="5">
    <source>
        <dbReference type="ARBA" id="ARBA00022475"/>
    </source>
</evidence>
<dbReference type="CDD" id="cd06261">
    <property type="entry name" value="TM_PBP2"/>
    <property type="match status" value="1"/>
</dbReference>
<evidence type="ECO:0000256" key="1">
    <source>
        <dbReference type="ARBA" id="ARBA00002949"/>
    </source>
</evidence>
<dbReference type="PROSITE" id="PS50928">
    <property type="entry name" value="ABC_TM1"/>
    <property type="match status" value="1"/>
</dbReference>
<evidence type="ECO:0000256" key="3">
    <source>
        <dbReference type="ARBA" id="ARBA00007069"/>
    </source>
</evidence>
<evidence type="ECO:0000256" key="9">
    <source>
        <dbReference type="ARBA" id="ARBA00023136"/>
    </source>
</evidence>
<dbReference type="RefSeq" id="WP_104303726.1">
    <property type="nucleotide sequence ID" value="NZ_PSNX01000016.1"/>
</dbReference>
<gene>
    <name evidence="13" type="primary">modB</name>
    <name evidence="13" type="ORF">C1704_15935</name>
</gene>
<evidence type="ECO:0000256" key="7">
    <source>
        <dbReference type="ARBA" id="ARBA00022692"/>
    </source>
</evidence>
<dbReference type="PANTHER" id="PTHR30183">
    <property type="entry name" value="MOLYBDENUM TRANSPORT SYSTEM PERMEASE PROTEIN MODB"/>
    <property type="match status" value="1"/>
</dbReference>
<dbReference type="Proteomes" id="UP000238605">
    <property type="component" value="Unassembled WGS sequence"/>
</dbReference>
<evidence type="ECO:0000313" key="13">
    <source>
        <dbReference type="EMBL" id="PPE65111.1"/>
    </source>
</evidence>
<evidence type="ECO:0000313" key="14">
    <source>
        <dbReference type="Proteomes" id="UP000238605"/>
    </source>
</evidence>
<dbReference type="PANTHER" id="PTHR30183:SF8">
    <property type="entry name" value="MOLYBDENUM TRANSPORT SYSTEM PERMEASE"/>
    <property type="match status" value="1"/>
</dbReference>
<sequence length="221" mass="23955">MDWEALLLSLELAAATLAVLLPLGLWLGRWLARTRIGIKAWIEAVVVLPLVLPPTVLGYYLLVSLGGASPLGRFLAEHFDLRLTFNFAGLLIASVVFNIPFMVQPVQRAFEAIPRNLAEAAAVSGLSGWQTFWRIELPLAWPGVLSAMVLTFVHTLGEFGVVLMVGGSIPGETKTIAISIYDRVQAFDLHSADQMALVLLLFSLGAVAASFFASARLVVKR</sequence>
<feature type="transmembrane region" description="Helical" evidence="10">
    <location>
        <begin position="139"/>
        <end position="157"/>
    </location>
</feature>
<evidence type="ECO:0000256" key="8">
    <source>
        <dbReference type="ARBA" id="ARBA00022989"/>
    </source>
</evidence>
<keyword evidence="14" id="KW-1185">Reference proteome</keyword>
<proteinExistence type="inferred from homology"/>
<accession>A0A2S5SQU3</accession>
<evidence type="ECO:0000259" key="12">
    <source>
        <dbReference type="PROSITE" id="PS50928"/>
    </source>
</evidence>